<evidence type="ECO:0000313" key="2">
    <source>
        <dbReference type="Proteomes" id="UP000678016"/>
    </source>
</evidence>
<dbReference type="EMBL" id="CP074132">
    <property type="protein sequence ID" value="QUX27883.1"/>
    <property type="molecule type" value="Genomic_DNA"/>
</dbReference>
<proteinExistence type="predicted"/>
<dbReference type="RefSeq" id="WP_212640925.1">
    <property type="nucleotide sequence ID" value="NZ_CP074132.1"/>
</dbReference>
<accession>A0ABX8C454</accession>
<dbReference type="Proteomes" id="UP000678016">
    <property type="component" value="Chromosome"/>
</dbReference>
<evidence type="ECO:0000313" key="1">
    <source>
        <dbReference type="EMBL" id="QUX27883.1"/>
    </source>
</evidence>
<keyword evidence="2" id="KW-1185">Reference proteome</keyword>
<reference evidence="2" key="1">
    <citation type="submission" date="2021-05" db="EMBL/GenBank/DDBJ databases">
        <title>Direct Submission.</title>
        <authorList>
            <person name="Li K."/>
            <person name="Gao J."/>
        </authorList>
    </citation>
    <scope>NUCLEOTIDE SEQUENCE [LARGE SCALE GENOMIC DNA]</scope>
    <source>
        <strain evidence="2">HDS12</strain>
    </source>
</reference>
<protein>
    <submittedName>
        <fullName evidence="1">Uncharacterized protein</fullName>
    </submittedName>
</protein>
<name>A0ABX8C454_9ACTN</name>
<organism evidence="1 2">
    <name type="scientific">Nocardiopsis akebiae</name>
    <dbReference type="NCBI Taxonomy" id="2831968"/>
    <lineage>
        <taxon>Bacteria</taxon>
        <taxon>Bacillati</taxon>
        <taxon>Actinomycetota</taxon>
        <taxon>Actinomycetes</taxon>
        <taxon>Streptosporangiales</taxon>
        <taxon>Nocardiopsidaceae</taxon>
        <taxon>Nocardiopsis</taxon>
    </lineage>
</organism>
<sequence>MAKEKKDVQSIETKDGVTVITYEDGSTEVQHRGGVVQAGTISGGIHFG</sequence>
<gene>
    <name evidence="1" type="ORF">KGD83_21770</name>
</gene>